<dbReference type="Proteomes" id="UP000075806">
    <property type="component" value="Unassembled WGS sequence"/>
</dbReference>
<keyword evidence="4" id="KW-1185">Reference proteome</keyword>
<feature type="domain" description="NodB homology" evidence="2">
    <location>
        <begin position="76"/>
        <end position="260"/>
    </location>
</feature>
<organism evidence="3 4">
    <name type="scientific">Alkalihalobacillus trypoxylicola</name>
    <dbReference type="NCBI Taxonomy" id="519424"/>
    <lineage>
        <taxon>Bacteria</taxon>
        <taxon>Bacillati</taxon>
        <taxon>Bacillota</taxon>
        <taxon>Bacilli</taxon>
        <taxon>Bacillales</taxon>
        <taxon>Bacillaceae</taxon>
        <taxon>Alkalihalobacillus</taxon>
    </lineage>
</organism>
<evidence type="ECO:0000313" key="4">
    <source>
        <dbReference type="Proteomes" id="UP000075806"/>
    </source>
</evidence>
<dbReference type="PROSITE" id="PS51257">
    <property type="entry name" value="PROKAR_LIPOPROTEIN"/>
    <property type="match status" value="1"/>
</dbReference>
<proteinExistence type="predicted"/>
<dbReference type="GO" id="GO:0005975">
    <property type="term" value="P:carbohydrate metabolic process"/>
    <property type="evidence" value="ECO:0007669"/>
    <property type="project" value="InterPro"/>
</dbReference>
<dbReference type="Pfam" id="PF01522">
    <property type="entry name" value="Polysacc_deac_1"/>
    <property type="match status" value="1"/>
</dbReference>
<dbReference type="GO" id="GO:0016810">
    <property type="term" value="F:hydrolase activity, acting on carbon-nitrogen (but not peptide) bonds"/>
    <property type="evidence" value="ECO:0007669"/>
    <property type="project" value="InterPro"/>
</dbReference>
<dbReference type="RefSeq" id="WP_061949343.1">
    <property type="nucleotide sequence ID" value="NZ_LTAO01000023.1"/>
</dbReference>
<feature type="region of interest" description="Disordered" evidence="1">
    <location>
        <begin position="44"/>
        <end position="63"/>
    </location>
</feature>
<dbReference type="Gene3D" id="3.20.20.370">
    <property type="entry name" value="Glycoside hydrolase/deacetylase"/>
    <property type="match status" value="1"/>
</dbReference>
<sequence>MKKHYQILILFCLILMSGCQQNHYEKEISEETLLSQSITLDENKEKEELTHTEEKIENEATSEDTEELIDIDTEDNVVYLTFDDGPNLATSTILEVLQEYDAEATFFLMEPLMREYPQLVQNILDENHAIGLHGVTHNKDKFYESEQSALNEMLQGQETLKDLTGVHTNLIRTPYGSIPYLTESYRELFQENNFKIWDWNVDSSDWSLTGQQYVDSVINQIEKLDQANITPIILLHDTAETAEHLPTLLTYLKNNHFTMKKLTDQLKPYQFSCHERCYRLNSGQ</sequence>
<dbReference type="InterPro" id="IPR002509">
    <property type="entry name" value="NODB_dom"/>
</dbReference>
<reference evidence="3" key="1">
    <citation type="submission" date="2016-02" db="EMBL/GenBank/DDBJ databases">
        <title>Genome sequence of Bacillus trypoxylicola KCTC 13244(T).</title>
        <authorList>
            <person name="Jeong H."/>
            <person name="Park S.-H."/>
            <person name="Choi S.-K."/>
        </authorList>
    </citation>
    <scope>NUCLEOTIDE SEQUENCE [LARGE SCALE GENOMIC DNA]</scope>
    <source>
        <strain evidence="3">KCTC 13244</strain>
    </source>
</reference>
<accession>A0A162DGG3</accession>
<evidence type="ECO:0000256" key="1">
    <source>
        <dbReference type="SAM" id="MobiDB-lite"/>
    </source>
</evidence>
<dbReference type="PROSITE" id="PS51677">
    <property type="entry name" value="NODB"/>
    <property type="match status" value="1"/>
</dbReference>
<feature type="compositionally biased region" description="Basic and acidic residues" evidence="1">
    <location>
        <begin position="44"/>
        <end position="58"/>
    </location>
</feature>
<evidence type="ECO:0000259" key="2">
    <source>
        <dbReference type="PROSITE" id="PS51677"/>
    </source>
</evidence>
<dbReference type="CDD" id="cd10944">
    <property type="entry name" value="CE4_SmPgdA_like"/>
    <property type="match status" value="1"/>
</dbReference>
<protein>
    <recommendedName>
        <fullName evidence="2">NodB homology domain-containing protein</fullName>
    </recommendedName>
</protein>
<name>A0A162DGG3_9BACI</name>
<dbReference type="PANTHER" id="PTHR10587">
    <property type="entry name" value="GLYCOSYL TRANSFERASE-RELATED"/>
    <property type="match status" value="1"/>
</dbReference>
<dbReference type="InterPro" id="IPR011330">
    <property type="entry name" value="Glyco_hydro/deAcase_b/a-brl"/>
</dbReference>
<comment type="caution">
    <text evidence="3">The sequence shown here is derived from an EMBL/GenBank/DDBJ whole genome shotgun (WGS) entry which is preliminary data.</text>
</comment>
<dbReference type="PANTHER" id="PTHR10587:SF125">
    <property type="entry name" value="POLYSACCHARIDE DEACETYLASE YHEN-RELATED"/>
    <property type="match status" value="1"/>
</dbReference>
<dbReference type="AlphaFoldDB" id="A0A162DGG3"/>
<dbReference type="EMBL" id="LTAO01000023">
    <property type="protein sequence ID" value="KYG29547.1"/>
    <property type="molecule type" value="Genomic_DNA"/>
</dbReference>
<evidence type="ECO:0000313" key="3">
    <source>
        <dbReference type="EMBL" id="KYG29547.1"/>
    </source>
</evidence>
<dbReference type="STRING" id="519424.AZF04_08490"/>
<dbReference type="SUPFAM" id="SSF88713">
    <property type="entry name" value="Glycoside hydrolase/deacetylase"/>
    <property type="match status" value="1"/>
</dbReference>
<gene>
    <name evidence="3" type="ORF">AZF04_08490</name>
</gene>
<dbReference type="InterPro" id="IPR050248">
    <property type="entry name" value="Polysacc_deacetylase_ArnD"/>
</dbReference>